<reference evidence="4 5" key="1">
    <citation type="submission" date="2014-04" db="EMBL/GenBank/DDBJ databases">
        <authorList>
            <consortium name="DOE Joint Genome Institute"/>
            <person name="Kuo A."/>
            <person name="Kohler A."/>
            <person name="Nagy L.G."/>
            <person name="Floudas D."/>
            <person name="Copeland A."/>
            <person name="Barry K.W."/>
            <person name="Cichocki N."/>
            <person name="Veneault-Fourrey C."/>
            <person name="LaButti K."/>
            <person name="Lindquist E.A."/>
            <person name="Lipzen A."/>
            <person name="Lundell T."/>
            <person name="Morin E."/>
            <person name="Murat C."/>
            <person name="Sun H."/>
            <person name="Tunlid A."/>
            <person name="Henrissat B."/>
            <person name="Grigoriev I.V."/>
            <person name="Hibbett D.S."/>
            <person name="Martin F."/>
            <person name="Nordberg H.P."/>
            <person name="Cantor M.N."/>
            <person name="Hua S.X."/>
        </authorList>
    </citation>
    <scope>NUCLEOTIDE SEQUENCE [LARGE SCALE GENOMIC DNA]</scope>
    <source>
        <strain evidence="4 5">LaAM-08-1</strain>
    </source>
</reference>
<dbReference type="Proteomes" id="UP000054477">
    <property type="component" value="Unassembled WGS sequence"/>
</dbReference>
<evidence type="ECO:0000259" key="3">
    <source>
        <dbReference type="PROSITE" id="PS50020"/>
    </source>
</evidence>
<dbReference type="HOGENOM" id="CLU_015091_3_2_1"/>
<feature type="transmembrane region" description="Helical" evidence="2">
    <location>
        <begin position="531"/>
        <end position="551"/>
    </location>
</feature>
<feature type="region of interest" description="Disordered" evidence="1">
    <location>
        <begin position="672"/>
        <end position="692"/>
    </location>
</feature>
<dbReference type="InterPro" id="IPR001202">
    <property type="entry name" value="WW_dom"/>
</dbReference>
<accession>A0A0C9YML3</accession>
<feature type="transmembrane region" description="Helical" evidence="2">
    <location>
        <begin position="592"/>
        <end position="612"/>
    </location>
</feature>
<evidence type="ECO:0000256" key="2">
    <source>
        <dbReference type="SAM" id="Phobius"/>
    </source>
</evidence>
<gene>
    <name evidence="4" type="ORF">K443DRAFT_671705</name>
</gene>
<feature type="transmembrane region" description="Helical" evidence="2">
    <location>
        <begin position="618"/>
        <end position="635"/>
    </location>
</feature>
<dbReference type="OrthoDB" id="2657661at2759"/>
<keyword evidence="2" id="KW-0472">Membrane</keyword>
<dbReference type="EMBL" id="KN838539">
    <property type="protein sequence ID" value="KIK09218.1"/>
    <property type="molecule type" value="Genomic_DNA"/>
</dbReference>
<evidence type="ECO:0000256" key="1">
    <source>
        <dbReference type="SAM" id="MobiDB-lite"/>
    </source>
</evidence>
<keyword evidence="5" id="KW-1185">Reference proteome</keyword>
<organism evidence="4 5">
    <name type="scientific">Laccaria amethystina LaAM-08-1</name>
    <dbReference type="NCBI Taxonomy" id="1095629"/>
    <lineage>
        <taxon>Eukaryota</taxon>
        <taxon>Fungi</taxon>
        <taxon>Dikarya</taxon>
        <taxon>Basidiomycota</taxon>
        <taxon>Agaricomycotina</taxon>
        <taxon>Agaricomycetes</taxon>
        <taxon>Agaricomycetidae</taxon>
        <taxon>Agaricales</taxon>
        <taxon>Agaricineae</taxon>
        <taxon>Hydnangiaceae</taxon>
        <taxon>Laccaria</taxon>
    </lineage>
</organism>
<evidence type="ECO:0000313" key="5">
    <source>
        <dbReference type="Proteomes" id="UP000054477"/>
    </source>
</evidence>
<keyword evidence="2" id="KW-0812">Transmembrane</keyword>
<dbReference type="AlphaFoldDB" id="A0A0C9YML3"/>
<dbReference type="PROSITE" id="PS50020">
    <property type="entry name" value="WW_DOMAIN_2"/>
    <property type="match status" value="1"/>
</dbReference>
<reference evidence="5" key="2">
    <citation type="submission" date="2015-01" db="EMBL/GenBank/DDBJ databases">
        <title>Evolutionary Origins and Diversification of the Mycorrhizal Mutualists.</title>
        <authorList>
            <consortium name="DOE Joint Genome Institute"/>
            <consortium name="Mycorrhizal Genomics Consortium"/>
            <person name="Kohler A."/>
            <person name="Kuo A."/>
            <person name="Nagy L.G."/>
            <person name="Floudas D."/>
            <person name="Copeland A."/>
            <person name="Barry K.W."/>
            <person name="Cichocki N."/>
            <person name="Veneault-Fourrey C."/>
            <person name="LaButti K."/>
            <person name="Lindquist E.A."/>
            <person name="Lipzen A."/>
            <person name="Lundell T."/>
            <person name="Morin E."/>
            <person name="Murat C."/>
            <person name="Riley R."/>
            <person name="Ohm R."/>
            <person name="Sun H."/>
            <person name="Tunlid A."/>
            <person name="Henrissat B."/>
            <person name="Grigoriev I.V."/>
            <person name="Hibbett D.S."/>
            <person name="Martin F."/>
        </authorList>
    </citation>
    <scope>NUCLEOTIDE SEQUENCE [LARGE SCALE GENOMIC DNA]</scope>
    <source>
        <strain evidence="5">LaAM-08-1</strain>
    </source>
</reference>
<feature type="domain" description="WW" evidence="3">
    <location>
        <begin position="199"/>
        <end position="223"/>
    </location>
</feature>
<name>A0A0C9YML3_9AGAR</name>
<proteinExistence type="predicted"/>
<keyword evidence="2" id="KW-1133">Transmembrane helix</keyword>
<dbReference type="Gene3D" id="2.20.70.10">
    <property type="match status" value="1"/>
</dbReference>
<dbReference type="STRING" id="1095629.A0A0C9YML3"/>
<protein>
    <recommendedName>
        <fullName evidence="3">WW domain-containing protein</fullName>
    </recommendedName>
</protein>
<sequence>MTNKTIQRLLRRITALLLLHNRILNSASSIWKKFWSFILGHIKRRPLRRLGSGQTLPHRKDGGTKTGPLGESCWIAPSNLPFGLNFTRQTHEAYLGSNSLNVYSRATGSPTGGWADGPAESDMTLTEDITDNDSIQYANFPHVPETITNLSLTSKSEISAVIYPTMPSKLSRYKRKWVYDPDKCPHHALKPLQHDFSDGELPAGWEEFIHPEGGPFFWNREQRIVTDSWLYDREIFRVLTEFITQFDEFIRSRNLEKIDDVDLVLEVVNASDEWWCGYYFVQHSTRLLFWLESYIISEFLEEVKGDLSPSHIELRLQCQYWNHWSLFPNVIRATSEVMNMLTDAIRDARTGILHRFESDCLTLTNNVDLLTSKESTINLTPEELRDMVEIVNDAKATMNEGENCSTWFVGRFMSLFWDDRFRNFYGQRGARLSRRHSIHGRSPAGKRTSYLFKILSPILFCAPDVHLITMEDLWVDKLTILPYWTELFNKLNQEWMGHTVYASILLNANVAFLAIPSNDPTVKLQGSPVEVASFLSIVTSVASIMLGLLLCRQHQTRERGTVEEVSRFLAKRNHETRGLETLSIMYSLPYALLMWGMVTFLLAFSIMCFQNTNAPARYIVGVAWVLNAVLVAWCIRMSWEETENRWWSLYKAIWKKSVKGAHSLVPVRCKASDSDESVSDDERASVAESTPSAMKVKPSVLSWVRRLKPQSSQPAV</sequence>
<evidence type="ECO:0000313" key="4">
    <source>
        <dbReference type="EMBL" id="KIK09218.1"/>
    </source>
</evidence>